<dbReference type="PROSITE" id="PS51017">
    <property type="entry name" value="CCT"/>
    <property type="match status" value="1"/>
</dbReference>
<evidence type="ECO:0000256" key="5">
    <source>
        <dbReference type="ARBA" id="ARBA00023108"/>
    </source>
</evidence>
<name>A0A7N0RAP4_KALFE</name>
<feature type="domain" description="Response regulatory" evidence="11">
    <location>
        <begin position="1"/>
        <end position="65"/>
    </location>
</feature>
<keyword evidence="6" id="KW-0804">Transcription</keyword>
<accession>A0A7N0RAP4</accession>
<keyword evidence="14" id="KW-1185">Reference proteome</keyword>
<feature type="region of interest" description="Disordered" evidence="10">
    <location>
        <begin position="174"/>
        <end position="223"/>
    </location>
</feature>
<dbReference type="OMA" id="KSGNECQ"/>
<evidence type="ECO:0000256" key="6">
    <source>
        <dbReference type="ARBA" id="ARBA00023163"/>
    </source>
</evidence>
<evidence type="ECO:0000256" key="9">
    <source>
        <dbReference type="PROSITE-ProRule" id="PRU00357"/>
    </source>
</evidence>
<sequence length="554" mass="60096">MPVISGIALLYKIMNHKTFKTIPVIMMSSHDSMGIVFKCLSKGAVDFLVKPIRKNELKNLWQHVWRRCHSSSGSGSESGTQSRRSTGAKGNGQSQDNSSSSGEREGGSIGLSLHDGSDDGSGAQSSWTKKAAEAISPQPTGECMADAPDSTCAQVIHAKPETASYSRLHLTEAVESPEEDDQHENTSPGKDQDADISSDPIDSDQPLERFEEQPSGTEHINRKNALDLEFKPADAENVTNNLANANKACANLSPINPQTESRSCEPSNGYSNFSFKDKANFEMKECPSLELKLEAGVSDVRTTLQGDCNILGHSDVSAFSKYISGPSASQKESSGRPVKPGKTKDAAINSSQVEPRDLNQVYVEHHHHHHHHYHHHVHDMQKHKASKDLDQCALKEAPLAAPQCRSSNAINGPVELNPGNYSTNGSGSGSNHGSNGQNGSSILTLPNAGTTNTKSDTGMPVNNASDDCKGKTGTSGSDEDRFAHREAALTKFRQKRKERCFEKKVRYQSRKKLADQRPRVRGQFVRHNASEEKPGQDSQSDGLTPGDNSCDGFQ</sequence>
<comment type="caution">
    <text evidence="8">Lacks conserved residue(s) required for the propagation of feature annotation.</text>
</comment>
<dbReference type="EnsemblPlants" id="Kaladp0005s0054.1.v1.1">
    <property type="protein sequence ID" value="Kaladp0005s0054.1.v1.1"/>
    <property type="gene ID" value="Kaladp0005s0054.v1.1"/>
</dbReference>
<evidence type="ECO:0000256" key="8">
    <source>
        <dbReference type="PROSITE-ProRule" id="PRU00169"/>
    </source>
</evidence>
<evidence type="ECO:0000259" key="12">
    <source>
        <dbReference type="PROSITE" id="PS51017"/>
    </source>
</evidence>
<dbReference type="Proteomes" id="UP000594263">
    <property type="component" value="Unplaced"/>
</dbReference>
<evidence type="ECO:0000256" key="3">
    <source>
        <dbReference type="ARBA" id="ARBA00023012"/>
    </source>
</evidence>
<dbReference type="SUPFAM" id="SSF52172">
    <property type="entry name" value="CheY-like"/>
    <property type="match status" value="1"/>
</dbReference>
<comment type="similarity">
    <text evidence="2">Belongs to the ARR-like family.</text>
</comment>
<evidence type="ECO:0000256" key="1">
    <source>
        <dbReference type="ARBA" id="ARBA00004123"/>
    </source>
</evidence>
<feature type="region of interest" description="Disordered" evidence="10">
    <location>
        <begin position="70"/>
        <end position="146"/>
    </location>
</feature>
<evidence type="ECO:0008006" key="15">
    <source>
        <dbReference type="Google" id="ProtNLM"/>
    </source>
</evidence>
<keyword evidence="3" id="KW-0902">Two-component regulatory system</keyword>
<evidence type="ECO:0000313" key="13">
    <source>
        <dbReference type="EnsemblPlants" id="Kaladp0005s0054.1.v1.1"/>
    </source>
</evidence>
<evidence type="ECO:0000256" key="10">
    <source>
        <dbReference type="SAM" id="MobiDB-lite"/>
    </source>
</evidence>
<dbReference type="InterPro" id="IPR011006">
    <property type="entry name" value="CheY-like_superfamily"/>
</dbReference>
<dbReference type="Gramene" id="Kaladp0005s0054.1.v1.1">
    <property type="protein sequence ID" value="Kaladp0005s0054.1.v1.1"/>
    <property type="gene ID" value="Kaladp0005s0054.v1.1"/>
</dbReference>
<dbReference type="PANTHER" id="PTHR43874:SF125">
    <property type="entry name" value="TWO-COMPONENT RESPONSE REGULATOR-LIKE APRR7"/>
    <property type="match status" value="1"/>
</dbReference>
<feature type="region of interest" description="Disordered" evidence="10">
    <location>
        <begin position="366"/>
        <end position="387"/>
    </location>
</feature>
<feature type="compositionally biased region" description="Low complexity" evidence="10">
    <location>
        <begin position="417"/>
        <end position="441"/>
    </location>
</feature>
<protein>
    <recommendedName>
        <fullName evidence="15">Pseudo-response regulator 7</fullName>
    </recommendedName>
</protein>
<evidence type="ECO:0000256" key="7">
    <source>
        <dbReference type="ARBA" id="ARBA00023242"/>
    </source>
</evidence>
<feature type="compositionally biased region" description="Low complexity" evidence="10">
    <location>
        <begin position="70"/>
        <end position="101"/>
    </location>
</feature>
<feature type="domain" description="CCT" evidence="12">
    <location>
        <begin position="485"/>
        <end position="527"/>
    </location>
</feature>
<keyword evidence="5" id="KW-0090">Biological rhythms</keyword>
<evidence type="ECO:0000313" key="14">
    <source>
        <dbReference type="Proteomes" id="UP000594263"/>
    </source>
</evidence>
<feature type="region of interest" description="Disordered" evidence="10">
    <location>
        <begin position="507"/>
        <end position="554"/>
    </location>
</feature>
<dbReference type="PANTHER" id="PTHR43874">
    <property type="entry name" value="TWO-COMPONENT RESPONSE REGULATOR"/>
    <property type="match status" value="1"/>
</dbReference>
<reference evidence="13" key="1">
    <citation type="submission" date="2021-01" db="UniProtKB">
        <authorList>
            <consortium name="EnsemblPlants"/>
        </authorList>
    </citation>
    <scope>IDENTIFICATION</scope>
</reference>
<feature type="compositionally biased region" description="Polar residues" evidence="10">
    <location>
        <begin position="442"/>
        <end position="465"/>
    </location>
</feature>
<dbReference type="Gene3D" id="3.40.50.2300">
    <property type="match status" value="1"/>
</dbReference>
<feature type="compositionally biased region" description="Basic and acidic residues" evidence="10">
    <location>
        <begin position="378"/>
        <end position="387"/>
    </location>
</feature>
<dbReference type="AlphaFoldDB" id="A0A7N0RAP4"/>
<dbReference type="GO" id="GO:0009736">
    <property type="term" value="P:cytokinin-activated signaling pathway"/>
    <property type="evidence" value="ECO:0007669"/>
    <property type="project" value="InterPro"/>
</dbReference>
<dbReference type="GO" id="GO:0000160">
    <property type="term" value="P:phosphorelay signal transduction system"/>
    <property type="evidence" value="ECO:0007669"/>
    <property type="project" value="UniProtKB-KW"/>
</dbReference>
<keyword evidence="4" id="KW-0805">Transcription regulation</keyword>
<proteinExistence type="inferred from homology"/>
<feature type="compositionally biased region" description="Basic residues" evidence="10">
    <location>
        <begin position="366"/>
        <end position="377"/>
    </location>
</feature>
<dbReference type="InterPro" id="IPR045279">
    <property type="entry name" value="ARR-like"/>
</dbReference>
<dbReference type="GO" id="GO:0048511">
    <property type="term" value="P:rhythmic process"/>
    <property type="evidence" value="ECO:0007669"/>
    <property type="project" value="UniProtKB-KW"/>
</dbReference>
<evidence type="ECO:0000256" key="4">
    <source>
        <dbReference type="ARBA" id="ARBA00023015"/>
    </source>
</evidence>
<evidence type="ECO:0000256" key="2">
    <source>
        <dbReference type="ARBA" id="ARBA00010330"/>
    </source>
</evidence>
<keyword evidence="7 9" id="KW-0539">Nucleus</keyword>
<dbReference type="PROSITE" id="PS50110">
    <property type="entry name" value="RESPONSE_REGULATORY"/>
    <property type="match status" value="1"/>
</dbReference>
<dbReference type="Pfam" id="PF00072">
    <property type="entry name" value="Response_reg"/>
    <property type="match status" value="1"/>
</dbReference>
<organism evidence="13 14">
    <name type="scientific">Kalanchoe fedtschenkoi</name>
    <name type="common">Lavender scallops</name>
    <name type="synonym">South American air plant</name>
    <dbReference type="NCBI Taxonomy" id="63787"/>
    <lineage>
        <taxon>Eukaryota</taxon>
        <taxon>Viridiplantae</taxon>
        <taxon>Streptophyta</taxon>
        <taxon>Embryophyta</taxon>
        <taxon>Tracheophyta</taxon>
        <taxon>Spermatophyta</taxon>
        <taxon>Magnoliopsida</taxon>
        <taxon>eudicotyledons</taxon>
        <taxon>Gunneridae</taxon>
        <taxon>Pentapetalae</taxon>
        <taxon>Saxifragales</taxon>
        <taxon>Crassulaceae</taxon>
        <taxon>Kalanchoe</taxon>
    </lineage>
</organism>
<comment type="subcellular location">
    <subcellularLocation>
        <location evidence="1 9">Nucleus</location>
    </subcellularLocation>
</comment>
<feature type="region of interest" description="Disordered" evidence="10">
    <location>
        <begin position="325"/>
        <end position="354"/>
    </location>
</feature>
<dbReference type="Pfam" id="PF06203">
    <property type="entry name" value="CCT"/>
    <property type="match status" value="1"/>
</dbReference>
<dbReference type="GO" id="GO:0005634">
    <property type="term" value="C:nucleus"/>
    <property type="evidence" value="ECO:0007669"/>
    <property type="project" value="UniProtKB-SubCell"/>
</dbReference>
<dbReference type="InterPro" id="IPR001789">
    <property type="entry name" value="Sig_transdc_resp-reg_receiver"/>
</dbReference>
<feature type="region of interest" description="Disordered" evidence="10">
    <location>
        <begin position="405"/>
        <end position="482"/>
    </location>
</feature>
<evidence type="ECO:0000259" key="11">
    <source>
        <dbReference type="PROSITE" id="PS50110"/>
    </source>
</evidence>
<dbReference type="InterPro" id="IPR010402">
    <property type="entry name" value="CCT_domain"/>
</dbReference>
<feature type="compositionally biased region" description="Low complexity" evidence="10">
    <location>
        <begin position="195"/>
        <end position="204"/>
    </location>
</feature>